<reference evidence="2" key="1">
    <citation type="submission" date="2021-02" db="EMBL/GenBank/DDBJ databases">
        <authorList>
            <person name="Palmer J.M."/>
        </authorList>
    </citation>
    <scope>NUCLEOTIDE SEQUENCE</scope>
    <source>
        <strain evidence="2">SCRP23</strain>
    </source>
</reference>
<feature type="compositionally biased region" description="Polar residues" evidence="1">
    <location>
        <begin position="1"/>
        <end position="12"/>
    </location>
</feature>
<dbReference type="AlphaFoldDB" id="A0A8T1WY43"/>
<comment type="caution">
    <text evidence="2">The sequence shown here is derived from an EMBL/GenBank/DDBJ whole genome shotgun (WGS) entry which is preliminary data.</text>
</comment>
<accession>A0A8T1WY43</accession>
<evidence type="ECO:0000313" key="2">
    <source>
        <dbReference type="EMBL" id="KAG7398366.1"/>
    </source>
</evidence>
<sequence>MTGTAQVVSSKKTFFRSGKPSAVGSPSTAAKKLLQTRQPNDVSEPETSLPEEAQELKGRLCASRSATPTRFSFSRLRRVVVPPVQIPAELAAPNAVSNVVGGAKIPMTRAMWKRHRARMLRRLPGRIDERVAW</sequence>
<organism evidence="2 3">
    <name type="scientific">Phytophthora boehmeriae</name>
    <dbReference type="NCBI Taxonomy" id="109152"/>
    <lineage>
        <taxon>Eukaryota</taxon>
        <taxon>Sar</taxon>
        <taxon>Stramenopiles</taxon>
        <taxon>Oomycota</taxon>
        <taxon>Peronosporomycetes</taxon>
        <taxon>Peronosporales</taxon>
        <taxon>Peronosporaceae</taxon>
        <taxon>Phytophthora</taxon>
    </lineage>
</organism>
<dbReference type="OrthoDB" id="166729at2759"/>
<evidence type="ECO:0000313" key="3">
    <source>
        <dbReference type="Proteomes" id="UP000693981"/>
    </source>
</evidence>
<proteinExistence type="predicted"/>
<evidence type="ECO:0000256" key="1">
    <source>
        <dbReference type="SAM" id="MobiDB-lite"/>
    </source>
</evidence>
<name>A0A8T1WY43_9STRA</name>
<protein>
    <submittedName>
        <fullName evidence="2">Uncharacterized protein</fullName>
    </submittedName>
</protein>
<gene>
    <name evidence="2" type="ORF">PHYBOEH_011274</name>
</gene>
<dbReference type="EMBL" id="JAGDFL010000083">
    <property type="protein sequence ID" value="KAG7398366.1"/>
    <property type="molecule type" value="Genomic_DNA"/>
</dbReference>
<feature type="region of interest" description="Disordered" evidence="1">
    <location>
        <begin position="1"/>
        <end position="55"/>
    </location>
</feature>
<dbReference type="Proteomes" id="UP000693981">
    <property type="component" value="Unassembled WGS sequence"/>
</dbReference>
<keyword evidence="3" id="KW-1185">Reference proteome</keyword>